<feature type="compositionally biased region" description="Basic and acidic residues" evidence="1">
    <location>
        <begin position="115"/>
        <end position="132"/>
    </location>
</feature>
<sequence>MSHPPKTKGNFPLTQDLLANLPPEVFEAEVVEANAWRSSHWASTARIFASTANGEHRSYFLKMCPGLVFWVASKPQTFSLQPSTFNLQHSTFNIQPSTFNLQPSTFNLQGLEGLEERGNGRKERERGADNGTKETTGGNCGTGQDFVLYDFVEMTNEIPDPIGFCARVADVHRKSVSPTGMFGFHVPIYHGKVKVDYAWTSDWSALFTKILSNLFELEIQLNGSWAPYELAFSQLVDEVIPKLLPALQQQGRILKPCLVHGNLCEGNIASNLDTNEPVIFGARGFYAHNEYELVNQYTSAMIVSGCIV</sequence>
<dbReference type="PANTHER" id="PTHR12149">
    <property type="entry name" value="FRUCTOSAMINE 3 KINASE-RELATED PROTEIN"/>
    <property type="match status" value="1"/>
</dbReference>
<keyword evidence="3" id="KW-1185">Reference proteome</keyword>
<name>A0A4V3UNG8_9EURO</name>
<dbReference type="STRING" id="1220188.A0A4V3UNG8"/>
<dbReference type="EMBL" id="SOSA01000439">
    <property type="protein sequence ID" value="THC91184.1"/>
    <property type="molecule type" value="Genomic_DNA"/>
</dbReference>
<dbReference type="InterPro" id="IPR016477">
    <property type="entry name" value="Fructo-/Ketosamine-3-kinase"/>
</dbReference>
<comment type="caution">
    <text evidence="2">The sequence shown here is derived from an EMBL/GenBank/DDBJ whole genome shotgun (WGS) entry which is preliminary data.</text>
</comment>
<protein>
    <recommendedName>
        <fullName evidence="4">Protein-ribulosamine 3-kinase</fullName>
    </recommendedName>
</protein>
<reference evidence="2 3" key="1">
    <citation type="submission" date="2019-03" db="EMBL/GenBank/DDBJ databases">
        <title>The genome sequence of a newly discovered highly antifungal drug resistant Aspergillus species, Aspergillus tanneri NIH 1004.</title>
        <authorList>
            <person name="Mounaud S."/>
            <person name="Singh I."/>
            <person name="Joardar V."/>
            <person name="Pakala S."/>
            <person name="Pakala S."/>
            <person name="Venepally P."/>
            <person name="Hoover J."/>
            <person name="Nierman W."/>
            <person name="Chung J."/>
            <person name="Losada L."/>
        </authorList>
    </citation>
    <scope>NUCLEOTIDE SEQUENCE [LARGE SCALE GENOMIC DNA]</scope>
    <source>
        <strain evidence="2 3">NIH1004</strain>
    </source>
</reference>
<evidence type="ECO:0000256" key="1">
    <source>
        <dbReference type="SAM" id="MobiDB-lite"/>
    </source>
</evidence>
<feature type="region of interest" description="Disordered" evidence="1">
    <location>
        <begin position="115"/>
        <end position="139"/>
    </location>
</feature>
<evidence type="ECO:0008006" key="4">
    <source>
        <dbReference type="Google" id="ProtNLM"/>
    </source>
</evidence>
<dbReference type="Gene3D" id="3.90.1200.10">
    <property type="match status" value="1"/>
</dbReference>
<gene>
    <name evidence="2" type="ORF">EYZ11_009352</name>
</gene>
<proteinExistence type="predicted"/>
<dbReference type="Proteomes" id="UP000308092">
    <property type="component" value="Unassembled WGS sequence"/>
</dbReference>
<dbReference type="VEuPathDB" id="FungiDB:EYZ11_009352"/>
<evidence type="ECO:0000313" key="2">
    <source>
        <dbReference type="EMBL" id="THC91184.1"/>
    </source>
</evidence>
<dbReference type="AlphaFoldDB" id="A0A4V3UNG8"/>
<dbReference type="PANTHER" id="PTHR12149:SF8">
    <property type="entry name" value="PROTEIN-RIBULOSAMINE 3-KINASE"/>
    <property type="match status" value="1"/>
</dbReference>
<accession>A0A4V3UNG8</accession>
<dbReference type="Pfam" id="PF03881">
    <property type="entry name" value="Fructosamin_kin"/>
    <property type="match status" value="1"/>
</dbReference>
<organism evidence="2 3">
    <name type="scientific">Aspergillus tanneri</name>
    <dbReference type="NCBI Taxonomy" id="1220188"/>
    <lineage>
        <taxon>Eukaryota</taxon>
        <taxon>Fungi</taxon>
        <taxon>Dikarya</taxon>
        <taxon>Ascomycota</taxon>
        <taxon>Pezizomycotina</taxon>
        <taxon>Eurotiomycetes</taxon>
        <taxon>Eurotiomycetidae</taxon>
        <taxon>Eurotiales</taxon>
        <taxon>Aspergillaceae</taxon>
        <taxon>Aspergillus</taxon>
        <taxon>Aspergillus subgen. Circumdati</taxon>
    </lineage>
</organism>
<evidence type="ECO:0000313" key="3">
    <source>
        <dbReference type="Proteomes" id="UP000308092"/>
    </source>
</evidence>